<evidence type="ECO:0000313" key="1">
    <source>
        <dbReference type="EMBL" id="RRT53186.1"/>
    </source>
</evidence>
<sequence>MHRLVTSKYWPFPTCSLVGSCTSTISQKNVTVINFVQVAFRSIFRSPSQKFKILAITNVLNHEKSYEHGFEKKYDGHKLCTMARFDQFFMHHFKNSKYWPFITYLRMGSRMSKVSRKNMSHT</sequence>
<evidence type="ECO:0000313" key="2">
    <source>
        <dbReference type="Proteomes" id="UP000287651"/>
    </source>
</evidence>
<dbReference type="Proteomes" id="UP000287651">
    <property type="component" value="Unassembled WGS sequence"/>
</dbReference>
<dbReference type="EMBL" id="AMZH03011258">
    <property type="protein sequence ID" value="RRT53186.1"/>
    <property type="molecule type" value="Genomic_DNA"/>
</dbReference>
<gene>
    <name evidence="1" type="ORF">B296_00044639</name>
</gene>
<dbReference type="PROSITE" id="PS51257">
    <property type="entry name" value="PROKAR_LIPOPROTEIN"/>
    <property type="match status" value="1"/>
</dbReference>
<reference evidence="1 2" key="1">
    <citation type="journal article" date="2014" name="Agronomy (Basel)">
        <title>A Draft Genome Sequence for Ensete ventricosum, the Drought-Tolerant Tree Against Hunger.</title>
        <authorList>
            <person name="Harrison J."/>
            <person name="Moore K.A."/>
            <person name="Paszkiewicz K."/>
            <person name="Jones T."/>
            <person name="Grant M."/>
            <person name="Ambacheew D."/>
            <person name="Muzemil S."/>
            <person name="Studholme D.J."/>
        </authorList>
    </citation>
    <scope>NUCLEOTIDE SEQUENCE [LARGE SCALE GENOMIC DNA]</scope>
</reference>
<proteinExistence type="predicted"/>
<accession>A0A426YN78</accession>
<organism evidence="1 2">
    <name type="scientific">Ensete ventricosum</name>
    <name type="common">Abyssinian banana</name>
    <name type="synonym">Musa ensete</name>
    <dbReference type="NCBI Taxonomy" id="4639"/>
    <lineage>
        <taxon>Eukaryota</taxon>
        <taxon>Viridiplantae</taxon>
        <taxon>Streptophyta</taxon>
        <taxon>Embryophyta</taxon>
        <taxon>Tracheophyta</taxon>
        <taxon>Spermatophyta</taxon>
        <taxon>Magnoliopsida</taxon>
        <taxon>Liliopsida</taxon>
        <taxon>Zingiberales</taxon>
        <taxon>Musaceae</taxon>
        <taxon>Ensete</taxon>
    </lineage>
</organism>
<comment type="caution">
    <text evidence="1">The sequence shown here is derived from an EMBL/GenBank/DDBJ whole genome shotgun (WGS) entry which is preliminary data.</text>
</comment>
<dbReference type="AlphaFoldDB" id="A0A426YN78"/>
<protein>
    <submittedName>
        <fullName evidence="1">Uncharacterized protein</fullName>
    </submittedName>
</protein>
<name>A0A426YN78_ENSVE</name>